<dbReference type="InterPro" id="IPR050428">
    <property type="entry name" value="TCS_sensor_his_kinase"/>
</dbReference>
<keyword evidence="5 8" id="KW-0812">Transmembrane</keyword>
<dbReference type="CDD" id="cd00075">
    <property type="entry name" value="HATPase"/>
    <property type="match status" value="1"/>
</dbReference>
<keyword evidence="7 8" id="KW-1133">Transmembrane helix</keyword>
<dbReference type="InterPro" id="IPR003661">
    <property type="entry name" value="HisK_dim/P_dom"/>
</dbReference>
<keyword evidence="8" id="KW-0472">Membrane</keyword>
<dbReference type="InterPro" id="IPR036890">
    <property type="entry name" value="HATPase_C_sf"/>
</dbReference>
<dbReference type="Pfam" id="PF02518">
    <property type="entry name" value="HATPase_c"/>
    <property type="match status" value="1"/>
</dbReference>
<dbReference type="Proteomes" id="UP000757103">
    <property type="component" value="Unassembled WGS sequence"/>
</dbReference>
<gene>
    <name evidence="10" type="ORF">K8U91_08030</name>
</gene>
<proteinExistence type="predicted"/>
<dbReference type="EMBL" id="DYUD01000023">
    <property type="protein sequence ID" value="HJG89399.1"/>
    <property type="molecule type" value="Genomic_DNA"/>
</dbReference>
<evidence type="ECO:0000259" key="9">
    <source>
        <dbReference type="PROSITE" id="PS50109"/>
    </source>
</evidence>
<dbReference type="SMART" id="SM00388">
    <property type="entry name" value="HisKA"/>
    <property type="match status" value="1"/>
</dbReference>
<dbReference type="EC" id="2.7.13.3" evidence="2"/>
<organism evidence="10 11">
    <name type="scientific">Barnesiella viscericola</name>
    <dbReference type="NCBI Taxonomy" id="397865"/>
    <lineage>
        <taxon>Bacteria</taxon>
        <taxon>Pseudomonadati</taxon>
        <taxon>Bacteroidota</taxon>
        <taxon>Bacteroidia</taxon>
        <taxon>Bacteroidales</taxon>
        <taxon>Barnesiellaceae</taxon>
        <taxon>Barnesiella</taxon>
    </lineage>
</organism>
<evidence type="ECO:0000313" key="10">
    <source>
        <dbReference type="EMBL" id="HJG89399.1"/>
    </source>
</evidence>
<accession>A0A921MRU2</accession>
<dbReference type="CDD" id="cd00082">
    <property type="entry name" value="HisKA"/>
    <property type="match status" value="1"/>
</dbReference>
<dbReference type="Gene3D" id="1.10.287.130">
    <property type="match status" value="1"/>
</dbReference>
<evidence type="ECO:0000256" key="3">
    <source>
        <dbReference type="ARBA" id="ARBA00022553"/>
    </source>
</evidence>
<dbReference type="Gene3D" id="3.30.565.10">
    <property type="entry name" value="Histidine kinase-like ATPase, C-terminal domain"/>
    <property type="match status" value="1"/>
</dbReference>
<dbReference type="SUPFAM" id="SSF55874">
    <property type="entry name" value="ATPase domain of HSP90 chaperone/DNA topoisomerase II/histidine kinase"/>
    <property type="match status" value="1"/>
</dbReference>
<evidence type="ECO:0000256" key="5">
    <source>
        <dbReference type="ARBA" id="ARBA00022692"/>
    </source>
</evidence>
<keyword evidence="3" id="KW-0597">Phosphoprotein</keyword>
<feature type="transmembrane region" description="Helical" evidence="8">
    <location>
        <begin position="137"/>
        <end position="160"/>
    </location>
</feature>
<comment type="catalytic activity">
    <reaction evidence="1">
        <text>ATP + protein L-histidine = ADP + protein N-phospho-L-histidine.</text>
        <dbReference type="EC" id="2.7.13.3"/>
    </reaction>
</comment>
<feature type="transmembrane region" description="Helical" evidence="8">
    <location>
        <begin position="7"/>
        <end position="29"/>
    </location>
</feature>
<dbReference type="InterPro" id="IPR005467">
    <property type="entry name" value="His_kinase_dom"/>
</dbReference>
<dbReference type="InterPro" id="IPR036097">
    <property type="entry name" value="HisK_dim/P_sf"/>
</dbReference>
<dbReference type="PANTHER" id="PTHR45436">
    <property type="entry name" value="SENSOR HISTIDINE KINASE YKOH"/>
    <property type="match status" value="1"/>
</dbReference>
<keyword evidence="4" id="KW-0808">Transferase</keyword>
<dbReference type="SUPFAM" id="SSF47384">
    <property type="entry name" value="Homodimeric domain of signal transducing histidine kinase"/>
    <property type="match status" value="1"/>
</dbReference>
<evidence type="ECO:0000256" key="2">
    <source>
        <dbReference type="ARBA" id="ARBA00012438"/>
    </source>
</evidence>
<evidence type="ECO:0000256" key="6">
    <source>
        <dbReference type="ARBA" id="ARBA00022777"/>
    </source>
</evidence>
<protein>
    <recommendedName>
        <fullName evidence="2">histidine kinase</fullName>
        <ecNumber evidence="2">2.7.13.3</ecNumber>
    </recommendedName>
</protein>
<reference evidence="10" key="2">
    <citation type="submission" date="2021-09" db="EMBL/GenBank/DDBJ databases">
        <authorList>
            <person name="Gilroy R."/>
        </authorList>
    </citation>
    <scope>NUCLEOTIDE SEQUENCE</scope>
    <source>
        <strain evidence="10">CHK121-7720</strain>
    </source>
</reference>
<evidence type="ECO:0000256" key="1">
    <source>
        <dbReference type="ARBA" id="ARBA00000085"/>
    </source>
</evidence>
<dbReference type="Pfam" id="PF00512">
    <property type="entry name" value="HisKA"/>
    <property type="match status" value="1"/>
</dbReference>
<dbReference type="AlphaFoldDB" id="A0A921MRU2"/>
<dbReference type="GO" id="GO:0005886">
    <property type="term" value="C:plasma membrane"/>
    <property type="evidence" value="ECO:0007669"/>
    <property type="project" value="TreeGrafter"/>
</dbReference>
<comment type="caution">
    <text evidence="10">The sequence shown here is derived from an EMBL/GenBank/DDBJ whole genome shotgun (WGS) entry which is preliminary data.</text>
</comment>
<dbReference type="PANTHER" id="PTHR45436:SF5">
    <property type="entry name" value="SENSOR HISTIDINE KINASE TRCS"/>
    <property type="match status" value="1"/>
</dbReference>
<name>A0A921MRU2_9BACT</name>
<dbReference type="RefSeq" id="WP_273306468.1">
    <property type="nucleotide sequence ID" value="NZ_DYUD01000023.1"/>
</dbReference>
<evidence type="ECO:0000313" key="11">
    <source>
        <dbReference type="Proteomes" id="UP000757103"/>
    </source>
</evidence>
<dbReference type="GO" id="GO:0000155">
    <property type="term" value="F:phosphorelay sensor kinase activity"/>
    <property type="evidence" value="ECO:0007669"/>
    <property type="project" value="InterPro"/>
</dbReference>
<dbReference type="InterPro" id="IPR003594">
    <property type="entry name" value="HATPase_dom"/>
</dbReference>
<evidence type="ECO:0000256" key="8">
    <source>
        <dbReference type="SAM" id="Phobius"/>
    </source>
</evidence>
<dbReference type="SMART" id="SM00387">
    <property type="entry name" value="HATPase_c"/>
    <property type="match status" value="1"/>
</dbReference>
<evidence type="ECO:0000256" key="7">
    <source>
        <dbReference type="ARBA" id="ARBA00022989"/>
    </source>
</evidence>
<reference evidence="10" key="1">
    <citation type="journal article" date="2021" name="PeerJ">
        <title>Extensive microbial diversity within the chicken gut microbiome revealed by metagenomics and culture.</title>
        <authorList>
            <person name="Gilroy R."/>
            <person name="Ravi A."/>
            <person name="Getino M."/>
            <person name="Pursley I."/>
            <person name="Horton D.L."/>
            <person name="Alikhan N.F."/>
            <person name="Baker D."/>
            <person name="Gharbi K."/>
            <person name="Hall N."/>
            <person name="Watson M."/>
            <person name="Adriaenssens E.M."/>
            <person name="Foster-Nyarko E."/>
            <person name="Jarju S."/>
            <person name="Secka A."/>
            <person name="Antonio M."/>
            <person name="Oren A."/>
            <person name="Chaudhuri R.R."/>
            <person name="La Ragione R."/>
            <person name="Hildebrand F."/>
            <person name="Pallen M.J."/>
        </authorList>
    </citation>
    <scope>NUCLEOTIDE SEQUENCE</scope>
    <source>
        <strain evidence="10">CHK121-7720</strain>
    </source>
</reference>
<keyword evidence="6 10" id="KW-0418">Kinase</keyword>
<sequence>MKLIYRIALRLSAVLIPLMALWATLFYFMTVDEINDEADDALADYSELIIIRMLAGRELPPLNSGSNNSYSITPIDREYAESKSHIIYYDAEVYIPEKEETEPARILSTIFRDNDDNYYELKVAMPTFEKNDLVRTILFWIILLYLILLFTLIGLTTWIFHHSMKPLYALLQWLDSYTPGKHNSPVPDNTNITEFHRLNVAAQEAAHRSEELFERQKQFIGNASHELQTPLAILGNRIEWLLDNTEPNEKQVEELFKMQRSLNHIVRLNKTLLLLTKIENGQFPESADVDIADLIREQAPLYNEIYESRHIACHINLPDHFIVSMNDSLASTLVTNLLKNAYVHTNPNQTIDVVLHGRTLTIANDGDTPLDAEHIFDRFYQGNKKEGSTGLGLALVKAVCHYYNCDIAYRYTDGKHCFSVTWP</sequence>
<evidence type="ECO:0000256" key="4">
    <source>
        <dbReference type="ARBA" id="ARBA00022679"/>
    </source>
</evidence>
<feature type="domain" description="Histidine kinase" evidence="9">
    <location>
        <begin position="222"/>
        <end position="423"/>
    </location>
</feature>
<dbReference type="PROSITE" id="PS50109">
    <property type="entry name" value="HIS_KIN"/>
    <property type="match status" value="1"/>
</dbReference>